<dbReference type="Gramene" id="TRITD1Av1G141360.2">
    <property type="protein sequence ID" value="TRITD1Av1G141360.2"/>
    <property type="gene ID" value="TRITD1Av1G141360"/>
</dbReference>
<dbReference type="Proteomes" id="UP000324705">
    <property type="component" value="Chromosome 1A"/>
</dbReference>
<dbReference type="AlphaFoldDB" id="A0A9R0Q7M0"/>
<keyword evidence="1" id="KW-0472">Membrane</keyword>
<feature type="transmembrane region" description="Helical" evidence="1">
    <location>
        <begin position="750"/>
        <end position="770"/>
    </location>
</feature>
<keyword evidence="1" id="KW-1133">Transmembrane helix</keyword>
<dbReference type="OMA" id="FLHERRN"/>
<sequence length="809" mass="90574">MSKLDHHTRVHGFTRSLDLALFLRHDRISQRYQRASTLFGICKAYIRQQPGDVAAQTRDLVATRRDWTGPQCAKHGPDRDSAVTEGHWAFFPLRATYEKSKKESVHSPASRCFLDLAAGDPALVDLIASLLAPSGPLLVAISAADRHSLARFTFPRERLPDWLGFALSSTAASSDKVISPLLAGRVGSKLHLSVFEYYLFWFAYYPISAATAKAAAGASKGSTSTSKPSLKPRVLLESWVSTLASTAGRNPDRKPDRSLYLKLLYAYLKEFVPSDCAPPRGGFGTLLHRNVRDGVEAAGSFRRAEFFVHTLVQFWLVGDDFSPLPVRTCRSYGLPLLSLLSRSNPTLSERLPAPGLGDAVKLLVMYLNRSGVCKLADAANVFDGMLLRKESCDSPAGYWNPLMQRPLYRFVLRTFMFCSRDADIKNIAQVFSAWMVYMEPWKAQQDDLNEYDLPPPGGRNVNCVSDRKMQRCGVGYSPAWQGFVLSNYLFYSSLVVHFLGFAHKFIHSDVASVLQMVSKVLEVLGSPELLGLIYKVDAAYHSRVSDSQSCCLDDVLKYVPTIREQLQDWEDGLSKHSTDGSFLYMAKNANLRLFSFDDDGAYNLLQLLLLRAETEIQRLPGDAMRTRHTLDVIKSNMRKVFYKHVESFQAKNLPQGEHKQHHGRGDLFVPKHPSPGKNKLADMQYSGDWMLRPISDTEVAWLARLLICFSAWLNETLRLVHADTDAVPTGPTIIKVDQNEQSRVGGPKDAARMVLVGVFTLLTVVAQWILQFMRTHKIRINLRILASKKLLAVAAMLCMVYSIAKNMLS</sequence>
<feature type="transmembrane region" description="Helical" evidence="1">
    <location>
        <begin position="790"/>
        <end position="808"/>
    </location>
</feature>
<evidence type="ECO:0008006" key="4">
    <source>
        <dbReference type="Google" id="ProtNLM"/>
    </source>
</evidence>
<dbReference type="PANTHER" id="PTHR31801">
    <property type="entry name" value="ALTERED INHERITANCE OF MITOCHONDRIA PROTEIN 24, MITOCHONDRIAL"/>
    <property type="match status" value="1"/>
</dbReference>
<evidence type="ECO:0000313" key="2">
    <source>
        <dbReference type="EMBL" id="VAH06370.1"/>
    </source>
</evidence>
<dbReference type="PANTHER" id="PTHR31801:SF2">
    <property type="entry name" value="SPHINGOMYELIN PHOSPHODIESTERASE 4"/>
    <property type="match status" value="1"/>
</dbReference>
<evidence type="ECO:0000256" key="1">
    <source>
        <dbReference type="SAM" id="Phobius"/>
    </source>
</evidence>
<proteinExistence type="predicted"/>
<dbReference type="EMBL" id="LT934111">
    <property type="protein sequence ID" value="VAH06370.1"/>
    <property type="molecule type" value="Genomic_DNA"/>
</dbReference>
<protein>
    <recommendedName>
        <fullName evidence="4">Sphingomyelin phosphodiesterase</fullName>
    </recommendedName>
</protein>
<keyword evidence="3" id="KW-1185">Reference proteome</keyword>
<organism evidence="2 3">
    <name type="scientific">Triticum turgidum subsp. durum</name>
    <name type="common">Durum wheat</name>
    <name type="synonym">Triticum durum</name>
    <dbReference type="NCBI Taxonomy" id="4567"/>
    <lineage>
        <taxon>Eukaryota</taxon>
        <taxon>Viridiplantae</taxon>
        <taxon>Streptophyta</taxon>
        <taxon>Embryophyta</taxon>
        <taxon>Tracheophyta</taxon>
        <taxon>Spermatophyta</taxon>
        <taxon>Magnoliopsida</taxon>
        <taxon>Liliopsida</taxon>
        <taxon>Poales</taxon>
        <taxon>Poaceae</taxon>
        <taxon>BOP clade</taxon>
        <taxon>Pooideae</taxon>
        <taxon>Triticodae</taxon>
        <taxon>Triticeae</taxon>
        <taxon>Triticinae</taxon>
        <taxon>Triticum</taxon>
    </lineage>
</organism>
<accession>A0A9R0Q7M0</accession>
<name>A0A9R0Q7M0_TRITD</name>
<evidence type="ECO:0000313" key="3">
    <source>
        <dbReference type="Proteomes" id="UP000324705"/>
    </source>
</evidence>
<gene>
    <name evidence="2" type="ORF">TRITD_1Av1G141360</name>
</gene>
<reference evidence="2 3" key="1">
    <citation type="submission" date="2017-09" db="EMBL/GenBank/DDBJ databases">
        <authorList>
            <consortium name="International Durum Wheat Genome Sequencing Consortium (IDWGSC)"/>
            <person name="Milanesi L."/>
        </authorList>
    </citation>
    <scope>NUCLEOTIDE SEQUENCE [LARGE SCALE GENOMIC DNA]</scope>
    <source>
        <strain evidence="3">cv. Svevo</strain>
    </source>
</reference>
<keyword evidence="1" id="KW-0812">Transmembrane</keyword>